<comment type="caution">
    <text evidence="1">The sequence shown here is derived from an EMBL/GenBank/DDBJ whole genome shotgun (WGS) entry which is preliminary data.</text>
</comment>
<dbReference type="Proteomes" id="UP001314263">
    <property type="component" value="Unassembled WGS sequence"/>
</dbReference>
<organism evidence="1 2">
    <name type="scientific">Coccomyxa viridis</name>
    <dbReference type="NCBI Taxonomy" id="1274662"/>
    <lineage>
        <taxon>Eukaryota</taxon>
        <taxon>Viridiplantae</taxon>
        <taxon>Chlorophyta</taxon>
        <taxon>core chlorophytes</taxon>
        <taxon>Trebouxiophyceae</taxon>
        <taxon>Trebouxiophyceae incertae sedis</taxon>
        <taxon>Coccomyxaceae</taxon>
        <taxon>Coccomyxa</taxon>
    </lineage>
</organism>
<dbReference type="EMBL" id="CAUYUE010000011">
    <property type="protein sequence ID" value="CAK0785065.1"/>
    <property type="molecule type" value="Genomic_DNA"/>
</dbReference>
<evidence type="ECO:0000313" key="2">
    <source>
        <dbReference type="Proteomes" id="UP001314263"/>
    </source>
</evidence>
<proteinExistence type="predicted"/>
<sequence length="100" mass="10893">MMKILQTLFFEQLSKHVAWCLPRHTCKAAVCGCHTQSLSCVSYPEFHGLHEWLCAKQSTAMALSSHAAECSRATIGTVISAGNVQAGAPSHEAFFDPDRT</sequence>
<keyword evidence="2" id="KW-1185">Reference proteome</keyword>
<evidence type="ECO:0008006" key="3">
    <source>
        <dbReference type="Google" id="ProtNLM"/>
    </source>
</evidence>
<reference evidence="1 2" key="1">
    <citation type="submission" date="2023-10" db="EMBL/GenBank/DDBJ databases">
        <authorList>
            <person name="Maclean D."/>
            <person name="Macfadyen A."/>
        </authorList>
    </citation>
    <scope>NUCLEOTIDE SEQUENCE [LARGE SCALE GENOMIC DNA]</scope>
</reference>
<dbReference type="AlphaFoldDB" id="A0AAV1IF42"/>
<accession>A0AAV1IF42</accession>
<gene>
    <name evidence="1" type="ORF">CVIRNUC_008270</name>
</gene>
<name>A0AAV1IF42_9CHLO</name>
<evidence type="ECO:0000313" key="1">
    <source>
        <dbReference type="EMBL" id="CAK0785065.1"/>
    </source>
</evidence>
<protein>
    <recommendedName>
        <fullName evidence="3">Secreted protein</fullName>
    </recommendedName>
</protein>